<dbReference type="Gene3D" id="1.20.1740.10">
    <property type="entry name" value="Amino acid/polyamine transporter I"/>
    <property type="match status" value="1"/>
</dbReference>
<dbReference type="OrthoDB" id="9804874at2"/>
<keyword evidence="4 9" id="KW-1003">Cell membrane</keyword>
<evidence type="ECO:0000256" key="6">
    <source>
        <dbReference type="ARBA" id="ARBA00022847"/>
    </source>
</evidence>
<dbReference type="GO" id="GO:0005886">
    <property type="term" value="C:plasma membrane"/>
    <property type="evidence" value="ECO:0007669"/>
    <property type="project" value="UniProtKB-SubCell"/>
</dbReference>
<dbReference type="AlphaFoldDB" id="A0A1W1Z0X4"/>
<evidence type="ECO:0000256" key="2">
    <source>
        <dbReference type="ARBA" id="ARBA00009261"/>
    </source>
</evidence>
<evidence type="ECO:0000256" key="4">
    <source>
        <dbReference type="ARBA" id="ARBA00022475"/>
    </source>
</evidence>
<feature type="transmembrane region" description="Helical" evidence="9">
    <location>
        <begin position="186"/>
        <end position="206"/>
    </location>
</feature>
<feature type="transmembrane region" description="Helical" evidence="9">
    <location>
        <begin position="312"/>
        <end position="333"/>
    </location>
</feature>
<comment type="subcellular location">
    <subcellularLocation>
        <location evidence="1 9">Cell membrane</location>
        <topology evidence="1 9">Multi-pass membrane protein</topology>
    </subcellularLocation>
</comment>
<keyword evidence="8 9" id="KW-0472">Membrane</keyword>
<sequence length="486" mass="51766">MEFAEKLNDIVSSLAWGPGTLAFFLLLGIYLTVRMKWFQVRHCPLWLRTTLFSMFSRAEVRKSRDKNMLSRFQALTTALAATIGTGSVAGIATAIFFGGPGAVFWMWVSAFFGMMIGFTEKTLGVLYRYRGKDGSWIGGAMIYMERGLHSRWLGMLFSLFCVMASFCSGNMAQANSIATALHSALGWDRLIAGIAVSALLGLVILGGLKRIASVSERLVPFMAGFFIVGGLAVIAANGENLVPALAEIFHSAFAPRAAGGGMMGYTLSQAMRYGIARGVFSNEAGLGSSVMIHSASDVKEPAEQGMWGILEIFLDTMVVCTITALVILTSGVYDQGAALTELATRAADAGYRMDEAMLGAPLAVAAFSTLFGRWGGAFVAISIALFAFSSLLCWAYYGERGLAYLTGTGRFSGIYKVLFAAAALAGSMADLAAVWAVSDTFNALMLLPNLAAIALLSPKAIRAAGEYLRGRESAAAGGKKHRKRAP</sequence>
<dbReference type="Pfam" id="PF01235">
    <property type="entry name" value="Na_Ala_symp"/>
    <property type="match status" value="1"/>
</dbReference>
<dbReference type="GO" id="GO:0005283">
    <property type="term" value="F:amino acid:sodium symporter activity"/>
    <property type="evidence" value="ECO:0007669"/>
    <property type="project" value="InterPro"/>
</dbReference>
<evidence type="ECO:0000313" key="11">
    <source>
        <dbReference type="Proteomes" id="UP000192790"/>
    </source>
</evidence>
<dbReference type="NCBIfam" id="TIGR00835">
    <property type="entry name" value="agcS"/>
    <property type="match status" value="1"/>
</dbReference>
<dbReference type="PRINTS" id="PR00175">
    <property type="entry name" value="NAALASMPORT"/>
</dbReference>
<protein>
    <submittedName>
        <fullName evidence="10">Alanine or glycine:cation symporter, AGCS family</fullName>
    </submittedName>
</protein>
<keyword evidence="11" id="KW-1185">Reference proteome</keyword>
<feature type="transmembrane region" description="Helical" evidence="9">
    <location>
        <begin position="104"/>
        <end position="127"/>
    </location>
</feature>
<feature type="transmembrane region" description="Helical" evidence="9">
    <location>
        <begin position="218"/>
        <end position="236"/>
    </location>
</feature>
<evidence type="ECO:0000256" key="3">
    <source>
        <dbReference type="ARBA" id="ARBA00022448"/>
    </source>
</evidence>
<feature type="transmembrane region" description="Helical" evidence="9">
    <location>
        <begin position="72"/>
        <end position="98"/>
    </location>
</feature>
<evidence type="ECO:0000256" key="1">
    <source>
        <dbReference type="ARBA" id="ARBA00004651"/>
    </source>
</evidence>
<keyword evidence="3 9" id="KW-0813">Transport</keyword>
<keyword evidence="7 9" id="KW-1133">Transmembrane helix</keyword>
<dbReference type="InterPro" id="IPR001463">
    <property type="entry name" value="Na/Ala_symport"/>
</dbReference>
<dbReference type="PROSITE" id="PS00873">
    <property type="entry name" value="NA_ALANINE_SYMP"/>
    <property type="match status" value="1"/>
</dbReference>
<feature type="transmembrane region" description="Helical" evidence="9">
    <location>
        <begin position="377"/>
        <end position="397"/>
    </location>
</feature>
<accession>A0A1W1Z0X4</accession>
<dbReference type="RefSeq" id="WP_084233451.1">
    <property type="nucleotide sequence ID" value="NZ_FWXW01000001.1"/>
</dbReference>
<dbReference type="Proteomes" id="UP000192790">
    <property type="component" value="Unassembled WGS sequence"/>
</dbReference>
<feature type="transmembrane region" description="Helical" evidence="9">
    <location>
        <begin position="148"/>
        <end position="166"/>
    </location>
</feature>
<organism evidence="10 11">
    <name type="scientific">Papillibacter cinnamivorans DSM 12816</name>
    <dbReference type="NCBI Taxonomy" id="1122930"/>
    <lineage>
        <taxon>Bacteria</taxon>
        <taxon>Bacillati</taxon>
        <taxon>Bacillota</taxon>
        <taxon>Clostridia</taxon>
        <taxon>Eubacteriales</taxon>
        <taxon>Oscillospiraceae</taxon>
        <taxon>Papillibacter</taxon>
    </lineage>
</organism>
<reference evidence="10 11" key="1">
    <citation type="submission" date="2017-04" db="EMBL/GenBank/DDBJ databases">
        <authorList>
            <person name="Afonso C.L."/>
            <person name="Miller P.J."/>
            <person name="Scott M.A."/>
            <person name="Spackman E."/>
            <person name="Goraichik I."/>
            <person name="Dimitrov K.M."/>
            <person name="Suarez D.L."/>
            <person name="Swayne D.E."/>
        </authorList>
    </citation>
    <scope>NUCLEOTIDE SEQUENCE [LARGE SCALE GENOMIC DNA]</scope>
    <source>
        <strain evidence="10 11">DSM 12816</strain>
    </source>
</reference>
<keyword evidence="6 9" id="KW-0769">Symport</keyword>
<gene>
    <name evidence="10" type="ORF">SAMN02745168_0850</name>
</gene>
<evidence type="ECO:0000256" key="5">
    <source>
        <dbReference type="ARBA" id="ARBA00022692"/>
    </source>
</evidence>
<name>A0A1W1Z0X4_9FIRM</name>
<dbReference type="STRING" id="1122930.SAMN02745168_0850"/>
<comment type="similarity">
    <text evidence="2 9">Belongs to the alanine or glycine:cation symporter (AGCS) (TC 2.A.25) family.</text>
</comment>
<dbReference type="EMBL" id="FWXW01000001">
    <property type="protein sequence ID" value="SMC42079.1"/>
    <property type="molecule type" value="Genomic_DNA"/>
</dbReference>
<proteinExistence type="inferred from homology"/>
<evidence type="ECO:0000313" key="10">
    <source>
        <dbReference type="EMBL" id="SMC42079.1"/>
    </source>
</evidence>
<feature type="transmembrane region" description="Helical" evidence="9">
    <location>
        <begin position="15"/>
        <end position="33"/>
    </location>
</feature>
<dbReference type="PANTHER" id="PTHR30330:SF3">
    <property type="entry name" value="TRANSCRIPTIONAL REGULATOR, LRP FAMILY"/>
    <property type="match status" value="1"/>
</dbReference>
<evidence type="ECO:0000256" key="8">
    <source>
        <dbReference type="ARBA" id="ARBA00023136"/>
    </source>
</evidence>
<evidence type="ECO:0000256" key="7">
    <source>
        <dbReference type="ARBA" id="ARBA00022989"/>
    </source>
</evidence>
<dbReference type="PANTHER" id="PTHR30330">
    <property type="entry name" value="AGSS FAMILY TRANSPORTER, SODIUM-ALANINE"/>
    <property type="match status" value="1"/>
</dbReference>
<keyword evidence="5 9" id="KW-0812">Transmembrane</keyword>
<evidence type="ECO:0000256" key="9">
    <source>
        <dbReference type="RuleBase" id="RU363064"/>
    </source>
</evidence>
<dbReference type="FunFam" id="1.20.1740.10:FF:000004">
    <property type="entry name" value="Sodium:alanine symporter family protein"/>
    <property type="match status" value="1"/>
</dbReference>
<feature type="transmembrane region" description="Helical" evidence="9">
    <location>
        <begin position="417"/>
        <end position="437"/>
    </location>
</feature>